<reference evidence="8" key="1">
    <citation type="journal article" date="2021" name="IMA Fungus">
        <title>Genomic characterization of three marine fungi, including Emericellopsis atlantica sp. nov. with signatures of a generalist lifestyle and marine biomass degradation.</title>
        <authorList>
            <person name="Hagestad O.C."/>
            <person name="Hou L."/>
            <person name="Andersen J.H."/>
            <person name="Hansen E.H."/>
            <person name="Altermark B."/>
            <person name="Li C."/>
            <person name="Kuhnert E."/>
            <person name="Cox R.J."/>
            <person name="Crous P.W."/>
            <person name="Spatafora J.W."/>
            <person name="Lail K."/>
            <person name="Amirebrahimi M."/>
            <person name="Lipzen A."/>
            <person name="Pangilinan J."/>
            <person name="Andreopoulos W."/>
            <person name="Hayes R.D."/>
            <person name="Ng V."/>
            <person name="Grigoriev I.V."/>
            <person name="Jackson S.A."/>
            <person name="Sutton T.D.S."/>
            <person name="Dobson A.D.W."/>
            <person name="Rama T."/>
        </authorList>
    </citation>
    <scope>NUCLEOTIDE SEQUENCE</scope>
    <source>
        <strain evidence="8">TRa018bII</strain>
    </source>
</reference>
<keyword evidence="9" id="KW-1185">Reference proteome</keyword>
<protein>
    <recommendedName>
        <fullName evidence="6 7">Tyrosinase copper-binding domain-containing protein</fullName>
    </recommendedName>
</protein>
<dbReference type="InterPro" id="IPR008922">
    <property type="entry name" value="Di-copper_centre_dom_sf"/>
</dbReference>
<keyword evidence="4" id="KW-0503">Monooxygenase</keyword>
<keyword evidence="2" id="KW-0479">Metal-binding</keyword>
<dbReference type="PROSITE" id="PS00498">
    <property type="entry name" value="TYROSINASE_2"/>
    <property type="match status" value="1"/>
</dbReference>
<dbReference type="PROSITE" id="PS00497">
    <property type="entry name" value="TYROSINASE_1"/>
    <property type="match status" value="1"/>
</dbReference>
<dbReference type="InterPro" id="IPR041640">
    <property type="entry name" value="Tyrosinase_C"/>
</dbReference>
<evidence type="ECO:0000313" key="9">
    <source>
        <dbReference type="Proteomes" id="UP000824998"/>
    </source>
</evidence>
<feature type="chain" id="PRO_5040184259" description="Tyrosinase copper-binding domain-containing protein" evidence="5">
    <location>
        <begin position="26"/>
        <end position="633"/>
    </location>
</feature>
<dbReference type="Pfam" id="PF00264">
    <property type="entry name" value="Tyrosinase"/>
    <property type="match status" value="1"/>
</dbReference>
<dbReference type="Pfam" id="PF18132">
    <property type="entry name" value="Tyrosinase_C"/>
    <property type="match status" value="1"/>
</dbReference>
<dbReference type="EMBL" id="MU251554">
    <property type="protein sequence ID" value="KAG9232333.1"/>
    <property type="molecule type" value="Genomic_DNA"/>
</dbReference>
<evidence type="ECO:0000256" key="2">
    <source>
        <dbReference type="ARBA" id="ARBA00022723"/>
    </source>
</evidence>
<dbReference type="PANTHER" id="PTHR11474">
    <property type="entry name" value="TYROSINASE FAMILY MEMBER"/>
    <property type="match status" value="1"/>
</dbReference>
<dbReference type="OrthoDB" id="6132182at2759"/>
<keyword evidence="3" id="KW-0560">Oxidoreductase</keyword>
<dbReference type="PANTHER" id="PTHR11474:SF32">
    <property type="entry name" value="TYROSINASE"/>
    <property type="match status" value="1"/>
</dbReference>
<evidence type="ECO:0000256" key="4">
    <source>
        <dbReference type="ARBA" id="ARBA00023033"/>
    </source>
</evidence>
<proteinExistence type="predicted"/>
<dbReference type="InterPro" id="IPR002227">
    <property type="entry name" value="Tyrosinase_Cu-bd"/>
</dbReference>
<evidence type="ECO:0000313" key="8">
    <source>
        <dbReference type="EMBL" id="KAG9232333.1"/>
    </source>
</evidence>
<name>A0A9P8C395_9HELO</name>
<sequence>MRFSSSTRSILSTFVSGLLIQSTHSVPTTAPSASDFKRYDYGVEGHNFIKRQTGFIPATGVHIGSGPAGSAPQRLEIRELEKDKTMWTLYILGLDMLQNVDQSDMQSWYQIMGIHGRPYLPFDHVQASSPANAQHGYCTHGSLLFPTWHRPYLALYEQVLHGLIQQIANYYPEGPIKDQYVAAAPNFRTPYWDWAAAQGAGASVYPSSVGGSPGIDIDGPAGTQLIANPLYSYVFQPRDPQELPDRPFNTWQQTLRYPTSTAANAVSQNNLVAQQLDNSASMFRSRLYNLLTNSHDYSSFSNEGLVQGGGNVGFESIESIHNSIHGLTGSGGHMNFVDYSAFDPLFMLHHTMVDRAFALWQAINPDSYVPDRASRIATFTISTGEVVGATTPLKPFRNAAGDFWDSNGIQDTKTFGYTYPETANSTGANIPANVVFAVNKLYGPNSAGSPLARIGNRAALDDTVDSIIPRNTADGVAYREWIANIQVQKHALSGPFFIHIFLGPFNPDPFKWSFEPNLVGTHSIFDKTFSTLATQTFCNCTDDAVTGTVPLTDALGNALAENKIKSLDVADVEPYLKANLRYKLSYLDDTEVASGLVPSLEINVVSAAVKKAATDIELPQWGKLEGQLEVVRG</sequence>
<evidence type="ECO:0000259" key="7">
    <source>
        <dbReference type="PROSITE" id="PS00498"/>
    </source>
</evidence>
<organism evidence="8 9">
    <name type="scientific">Amylocarpus encephaloides</name>
    <dbReference type="NCBI Taxonomy" id="45428"/>
    <lineage>
        <taxon>Eukaryota</taxon>
        <taxon>Fungi</taxon>
        <taxon>Dikarya</taxon>
        <taxon>Ascomycota</taxon>
        <taxon>Pezizomycotina</taxon>
        <taxon>Leotiomycetes</taxon>
        <taxon>Helotiales</taxon>
        <taxon>Helotiales incertae sedis</taxon>
        <taxon>Amylocarpus</taxon>
    </lineage>
</organism>
<dbReference type="AlphaFoldDB" id="A0A9P8C395"/>
<evidence type="ECO:0000256" key="3">
    <source>
        <dbReference type="ARBA" id="ARBA00023002"/>
    </source>
</evidence>
<dbReference type="GO" id="GO:0004497">
    <property type="term" value="F:monooxygenase activity"/>
    <property type="evidence" value="ECO:0007669"/>
    <property type="project" value="UniProtKB-KW"/>
</dbReference>
<keyword evidence="5" id="KW-0732">Signal</keyword>
<evidence type="ECO:0000256" key="5">
    <source>
        <dbReference type="SAM" id="SignalP"/>
    </source>
</evidence>
<dbReference type="Gene3D" id="2.60.310.20">
    <property type="match status" value="1"/>
</dbReference>
<dbReference type="InterPro" id="IPR050316">
    <property type="entry name" value="Tyrosinase/Hemocyanin"/>
</dbReference>
<comment type="cofactor">
    <cofactor evidence="1">
        <name>Cu(2+)</name>
        <dbReference type="ChEBI" id="CHEBI:29036"/>
    </cofactor>
</comment>
<dbReference type="Proteomes" id="UP000824998">
    <property type="component" value="Unassembled WGS sequence"/>
</dbReference>
<dbReference type="Gene3D" id="1.10.1280.10">
    <property type="entry name" value="Di-copper center containing domain from catechol oxidase"/>
    <property type="match status" value="1"/>
</dbReference>
<comment type="caution">
    <text evidence="8">The sequence shown here is derived from an EMBL/GenBank/DDBJ whole genome shotgun (WGS) entry which is preliminary data.</text>
</comment>
<evidence type="ECO:0000256" key="1">
    <source>
        <dbReference type="ARBA" id="ARBA00001973"/>
    </source>
</evidence>
<dbReference type="SUPFAM" id="SSF48056">
    <property type="entry name" value="Di-copper centre-containing domain"/>
    <property type="match status" value="1"/>
</dbReference>
<dbReference type="PRINTS" id="PR00092">
    <property type="entry name" value="TYROSINASE"/>
</dbReference>
<feature type="domain" description="Tyrosinase copper-binding" evidence="7">
    <location>
        <begin position="343"/>
        <end position="354"/>
    </location>
</feature>
<accession>A0A9P8C395</accession>
<feature type="domain" description="Tyrosinase copper-binding" evidence="6">
    <location>
        <begin position="140"/>
        <end position="157"/>
    </location>
</feature>
<feature type="signal peptide" evidence="5">
    <location>
        <begin position="1"/>
        <end position="25"/>
    </location>
</feature>
<dbReference type="GO" id="GO:0046872">
    <property type="term" value="F:metal ion binding"/>
    <property type="evidence" value="ECO:0007669"/>
    <property type="project" value="UniProtKB-KW"/>
</dbReference>
<gene>
    <name evidence="8" type="ORF">BJ875DRAFT_82768</name>
</gene>
<evidence type="ECO:0000259" key="6">
    <source>
        <dbReference type="PROSITE" id="PS00497"/>
    </source>
</evidence>